<sequence>MAILKSAFWPSCLPILSLALAESQTADDIQRLITEQNGDSKALSAISAASWVDSPKVRGTVDILLTCVVTLVACVWSVLHQNIWTLIAILAPDTVLVVAANQMIAARGLRKELKMLQARKNKTYLVDVPLNFCFSVEMGGFQVDLDLEGISLGPSFMASCPERLPLSPAGFLKLIDMDLLNLEKMMKHANVTEKSKANVFQKLLIATQVIWMFIQCIARKSQGLPIILLEIHTVVHVVCALIVLLCWTSKPLDVNTPEIVESESDNVLGFFSLAIQSQICEQKFVLVGPRDIHSYTTAIRQDANEDDLDAERELPRILHLRPKETLPFGFKYEGGPNLHLQPTDMLRLRRATQFLRDHYGRELRHPNQALPMSQFGSFFSEGGNYAYSISGRYKGLALWEQASLLVIGPWFYTHEEEEGVLNVSYRVSIFALLVTLVYSGLHLSAWSARFPTQVEEICWKAAGIIPIGNALFALFVIYVIEFDTPSGLSFFTSKVFPAALLMFGALNGMARIYLTAESFASLRNLPIGAFSMPVWLQLFPHI</sequence>
<feature type="signal peptide" evidence="2">
    <location>
        <begin position="1"/>
        <end position="19"/>
    </location>
</feature>
<dbReference type="PANTHER" id="PTHR35043">
    <property type="entry name" value="TRANSCRIPTION FACTOR DOMAIN-CONTAINING PROTEIN"/>
    <property type="match status" value="1"/>
</dbReference>
<evidence type="ECO:0000313" key="3">
    <source>
        <dbReference type="EMBL" id="KAF3807803.1"/>
    </source>
</evidence>
<proteinExistence type="predicted"/>
<accession>A0A8H4CPR1</accession>
<gene>
    <name evidence="3" type="ORF">GCG54_00007537</name>
</gene>
<evidence type="ECO:0000256" key="1">
    <source>
        <dbReference type="SAM" id="Phobius"/>
    </source>
</evidence>
<dbReference type="GeneID" id="69014681"/>
<evidence type="ECO:0000313" key="4">
    <source>
        <dbReference type="Proteomes" id="UP000613401"/>
    </source>
</evidence>
<feature type="transmembrane region" description="Helical" evidence="1">
    <location>
        <begin position="61"/>
        <end position="79"/>
    </location>
</feature>
<keyword evidence="4" id="KW-1185">Reference proteome</keyword>
<feature type="transmembrane region" description="Helical" evidence="1">
    <location>
        <begin position="457"/>
        <end position="480"/>
    </location>
</feature>
<dbReference type="PANTHER" id="PTHR35043:SF7">
    <property type="entry name" value="TRANSCRIPTION FACTOR DOMAIN-CONTAINING PROTEIN"/>
    <property type="match status" value="1"/>
</dbReference>
<name>A0A8H4CPR1_COLGL</name>
<reference evidence="3" key="2">
    <citation type="submission" date="2020-03" db="EMBL/GenBank/DDBJ databases">
        <authorList>
            <person name="Fu F.-F."/>
            <person name="Chen J."/>
        </authorList>
    </citation>
    <scope>NUCLEOTIDE SEQUENCE</scope>
    <source>
        <strain evidence="3">Lc1</strain>
    </source>
</reference>
<keyword evidence="2" id="KW-0732">Signal</keyword>
<dbReference type="Proteomes" id="UP000613401">
    <property type="component" value="Unassembled WGS sequence"/>
</dbReference>
<keyword evidence="1" id="KW-0812">Transmembrane</keyword>
<keyword evidence="1" id="KW-1133">Transmembrane helix</keyword>
<dbReference type="RefSeq" id="XP_045266962.1">
    <property type="nucleotide sequence ID" value="XM_045407517.1"/>
</dbReference>
<feature type="chain" id="PRO_5034503437" evidence="2">
    <location>
        <begin position="20"/>
        <end position="542"/>
    </location>
</feature>
<protein>
    <submittedName>
        <fullName evidence="3">Uncharacterized protein</fullName>
    </submittedName>
</protein>
<organism evidence="3 4">
    <name type="scientific">Colletotrichum gloeosporioides</name>
    <name type="common">Anthracnose fungus</name>
    <name type="synonym">Glomerella cingulata</name>
    <dbReference type="NCBI Taxonomy" id="474922"/>
    <lineage>
        <taxon>Eukaryota</taxon>
        <taxon>Fungi</taxon>
        <taxon>Dikarya</taxon>
        <taxon>Ascomycota</taxon>
        <taxon>Pezizomycotina</taxon>
        <taxon>Sordariomycetes</taxon>
        <taxon>Hypocreomycetidae</taxon>
        <taxon>Glomerellales</taxon>
        <taxon>Glomerellaceae</taxon>
        <taxon>Colletotrichum</taxon>
        <taxon>Colletotrichum gloeosporioides species complex</taxon>
    </lineage>
</organism>
<dbReference type="EMBL" id="WVTB01000027">
    <property type="protein sequence ID" value="KAF3807803.1"/>
    <property type="molecule type" value="Genomic_DNA"/>
</dbReference>
<feature type="transmembrane region" description="Helical" evidence="1">
    <location>
        <begin position="425"/>
        <end position="445"/>
    </location>
</feature>
<comment type="caution">
    <text evidence="3">The sequence shown here is derived from an EMBL/GenBank/DDBJ whole genome shotgun (WGS) entry which is preliminary data.</text>
</comment>
<reference evidence="3" key="1">
    <citation type="journal article" date="2020" name="Phytopathology">
        <title>Genome sequence and comparative analysis of Colletotrichum gloeosporioides isolated from Liriodendron leaves.</title>
        <authorList>
            <person name="Fu F.F."/>
            <person name="Hao Z."/>
            <person name="Wang P."/>
            <person name="Lu Y."/>
            <person name="Xue L.J."/>
            <person name="Wei G."/>
            <person name="Tian Y."/>
            <person name="Baishi H."/>
            <person name="Xu H."/>
            <person name="Shi J."/>
            <person name="Cheng T."/>
            <person name="Wang G."/>
            <person name="Yi Y."/>
            <person name="Chen J."/>
        </authorList>
    </citation>
    <scope>NUCLEOTIDE SEQUENCE</scope>
    <source>
        <strain evidence="3">Lc1</strain>
    </source>
</reference>
<feature type="transmembrane region" description="Helical" evidence="1">
    <location>
        <begin position="495"/>
        <end position="514"/>
    </location>
</feature>
<evidence type="ECO:0000256" key="2">
    <source>
        <dbReference type="SAM" id="SignalP"/>
    </source>
</evidence>
<feature type="transmembrane region" description="Helical" evidence="1">
    <location>
        <begin position="85"/>
        <end position="106"/>
    </location>
</feature>
<dbReference type="AlphaFoldDB" id="A0A8H4CPR1"/>
<keyword evidence="1" id="KW-0472">Membrane</keyword>